<protein>
    <submittedName>
        <fullName evidence="1">Predicted protein</fullName>
    </submittedName>
</protein>
<gene>
    <name evidence="1" type="ORF">SSQG_06074</name>
</gene>
<accession>D9X0H2</accession>
<dbReference type="HOGENOM" id="CLU_2792423_0_0_11"/>
<keyword evidence="2" id="KW-1185">Reference proteome</keyword>
<organism evidence="1 2">
    <name type="scientific">Streptomyces viridochromogenes (strain DSM 40736 / JCM 4977 / BCRC 1201 / Tue 494)</name>
    <dbReference type="NCBI Taxonomy" id="591159"/>
    <lineage>
        <taxon>Bacteria</taxon>
        <taxon>Bacillati</taxon>
        <taxon>Actinomycetota</taxon>
        <taxon>Actinomycetes</taxon>
        <taxon>Kitasatosporales</taxon>
        <taxon>Streptomycetaceae</taxon>
        <taxon>Streptomyces</taxon>
    </lineage>
</organism>
<dbReference type="Proteomes" id="UP000004184">
    <property type="component" value="Unassembled WGS sequence"/>
</dbReference>
<dbReference type="AlphaFoldDB" id="D9X0H2"/>
<name>D9X0H2_STRVT</name>
<sequence>MGGSARRGRAVWVFPQVSGAHGRSAWISVVSEWRSGQGGDECGTPYAESAYGHEEWTVRLMIRQSVGE</sequence>
<evidence type="ECO:0000313" key="1">
    <source>
        <dbReference type="EMBL" id="EFL35556.1"/>
    </source>
</evidence>
<reference evidence="2" key="1">
    <citation type="submission" date="2009-02" db="EMBL/GenBank/DDBJ databases">
        <title>Annotation of Streptomyces viridochromogenes strain DSM 40736.</title>
        <authorList>
            <consortium name="The Broad Institute Genome Sequencing Platform"/>
            <consortium name="Broad Institute Microbial Sequencing Center"/>
            <person name="Fischbach M."/>
            <person name="Godfrey P."/>
            <person name="Ward D."/>
            <person name="Young S."/>
            <person name="Zeng Q."/>
            <person name="Koehrsen M."/>
            <person name="Alvarado L."/>
            <person name="Berlin A.M."/>
            <person name="Bochicchio J."/>
            <person name="Borenstein D."/>
            <person name="Chapman S.B."/>
            <person name="Chen Z."/>
            <person name="Engels R."/>
            <person name="Freedman E."/>
            <person name="Gellesch M."/>
            <person name="Goldberg J."/>
            <person name="Griggs A."/>
            <person name="Gujja S."/>
            <person name="Heilman E.R."/>
            <person name="Heiman D.I."/>
            <person name="Hepburn T.A."/>
            <person name="Howarth C."/>
            <person name="Jen D."/>
            <person name="Larson L."/>
            <person name="Lewis B."/>
            <person name="Mehta T."/>
            <person name="Park D."/>
            <person name="Pearson M."/>
            <person name="Richards J."/>
            <person name="Roberts A."/>
            <person name="Saif S."/>
            <person name="Shea T.D."/>
            <person name="Shenoy N."/>
            <person name="Sisk P."/>
            <person name="Stolte C."/>
            <person name="Sykes S.N."/>
            <person name="Thomson T."/>
            <person name="Walk T."/>
            <person name="White J."/>
            <person name="Yandava C."/>
            <person name="Straight P."/>
            <person name="Clardy J."/>
            <person name="Hung D."/>
            <person name="Kolter R."/>
            <person name="Mekalanos J."/>
            <person name="Walker S."/>
            <person name="Walsh C.T."/>
            <person name="Wieland-Brown L.C."/>
            <person name="Haas B."/>
            <person name="Nusbaum C."/>
            <person name="Birren B."/>
        </authorList>
    </citation>
    <scope>NUCLEOTIDE SEQUENCE [LARGE SCALE GENOMIC DNA]</scope>
    <source>
        <strain evidence="2">DSM 40736 / JCM 4977 / BCRC 1201 / Tue 494</strain>
    </source>
</reference>
<dbReference type="EMBL" id="GG657757">
    <property type="protein sequence ID" value="EFL35556.1"/>
    <property type="molecule type" value="Genomic_DNA"/>
</dbReference>
<evidence type="ECO:0000313" key="2">
    <source>
        <dbReference type="Proteomes" id="UP000004184"/>
    </source>
</evidence>
<proteinExistence type="predicted"/>
<dbReference type="STRING" id="591159.SSQG_06074"/>